<evidence type="ECO:0000313" key="2">
    <source>
        <dbReference type="Proteomes" id="UP000064967"/>
    </source>
</evidence>
<dbReference type="KEGG" id="llu:AKJ09_05096"/>
<dbReference type="AlphaFoldDB" id="A0A0K1PY45"/>
<protein>
    <submittedName>
        <fullName evidence="1">Uncharacterized protein</fullName>
    </submittedName>
</protein>
<reference evidence="1 2" key="1">
    <citation type="submission" date="2015-08" db="EMBL/GenBank/DDBJ databases">
        <authorList>
            <person name="Babu N.S."/>
            <person name="Beckwith C.J."/>
            <person name="Beseler K.G."/>
            <person name="Brison A."/>
            <person name="Carone J.V."/>
            <person name="Caskin T.P."/>
            <person name="Diamond M."/>
            <person name="Durham M.E."/>
            <person name="Foxe J.M."/>
            <person name="Go M."/>
            <person name="Henderson B.A."/>
            <person name="Jones I.B."/>
            <person name="McGettigan J.A."/>
            <person name="Micheletti S.J."/>
            <person name="Nasrallah M.E."/>
            <person name="Ortiz D."/>
            <person name="Piller C.R."/>
            <person name="Privatt S.R."/>
            <person name="Schneider S.L."/>
            <person name="Sharp S."/>
            <person name="Smith T.C."/>
            <person name="Stanton J.D."/>
            <person name="Ullery H.E."/>
            <person name="Wilson R.J."/>
            <person name="Serrano M.G."/>
            <person name="Buck G."/>
            <person name="Lee V."/>
            <person name="Wang Y."/>
            <person name="Carvalho R."/>
            <person name="Voegtly L."/>
            <person name="Shi R."/>
            <person name="Duckworth R."/>
            <person name="Johnson A."/>
            <person name="Loviza R."/>
            <person name="Walstead R."/>
            <person name="Shah Z."/>
            <person name="Kiflezghi M."/>
            <person name="Wade K."/>
            <person name="Ball S.L."/>
            <person name="Bradley K.W."/>
            <person name="Asai D.J."/>
            <person name="Bowman C.A."/>
            <person name="Russell D.A."/>
            <person name="Pope W.H."/>
            <person name="Jacobs-Sera D."/>
            <person name="Hendrix R.W."/>
            <person name="Hatfull G.F."/>
        </authorList>
    </citation>
    <scope>NUCLEOTIDE SEQUENCE [LARGE SCALE GENOMIC DNA]</scope>
    <source>
        <strain evidence="1 2">DSM 27648</strain>
    </source>
</reference>
<name>A0A0K1PY45_9BACT</name>
<evidence type="ECO:0000313" key="1">
    <source>
        <dbReference type="EMBL" id="AKU98432.1"/>
    </source>
</evidence>
<gene>
    <name evidence="1" type="ORF">AKJ09_05096</name>
</gene>
<dbReference type="Proteomes" id="UP000064967">
    <property type="component" value="Chromosome"/>
</dbReference>
<sequence>MFAVAAVVACKAPSPPSNVNAGLPPALGAHALAFQRYRSPSALSVVSTPAMVTATGGRSTIVVSVGRGAISAFARPRDNKNPLPYPQLGATHAYAQWPSSGTALYALTGAIGGSGHVLSTKTKADDELTIAAVEVVNGGTVGDFKWNQVAGGNPITSLGVTTTGPATLVAFWWGDAGVEGEKTATANNGFVVIDSILESGALVQCAVATKTVSAAGTYDVTWTSTPVQGAQLWLVAVQ</sequence>
<proteinExistence type="predicted"/>
<organism evidence="1 2">
    <name type="scientific">Labilithrix luteola</name>
    <dbReference type="NCBI Taxonomy" id="1391654"/>
    <lineage>
        <taxon>Bacteria</taxon>
        <taxon>Pseudomonadati</taxon>
        <taxon>Myxococcota</taxon>
        <taxon>Polyangia</taxon>
        <taxon>Polyangiales</taxon>
        <taxon>Labilitrichaceae</taxon>
        <taxon>Labilithrix</taxon>
    </lineage>
</organism>
<keyword evidence="2" id="KW-1185">Reference proteome</keyword>
<dbReference type="EMBL" id="CP012333">
    <property type="protein sequence ID" value="AKU98432.1"/>
    <property type="molecule type" value="Genomic_DNA"/>
</dbReference>
<accession>A0A0K1PY45</accession>